<feature type="coiled-coil region" evidence="4">
    <location>
        <begin position="1089"/>
        <end position="1120"/>
    </location>
</feature>
<evidence type="ECO:0000256" key="3">
    <source>
        <dbReference type="ARBA" id="ARBA00023212"/>
    </source>
</evidence>
<accession>A0A8H4A6M9</accession>
<feature type="region of interest" description="Disordered" evidence="5">
    <location>
        <begin position="2979"/>
        <end position="3046"/>
    </location>
</feature>
<keyword evidence="6" id="KW-0812">Transmembrane</keyword>
<dbReference type="Pfam" id="PF02187">
    <property type="entry name" value="GAS2"/>
    <property type="match status" value="1"/>
</dbReference>
<dbReference type="OrthoDB" id="10017054at2759"/>
<keyword evidence="6" id="KW-1133">Transmembrane helix</keyword>
<dbReference type="Gene3D" id="1.20.58.60">
    <property type="match status" value="5"/>
</dbReference>
<evidence type="ECO:0000313" key="8">
    <source>
        <dbReference type="EMBL" id="KAF0446446.1"/>
    </source>
</evidence>
<keyword evidence="8" id="KW-0808">Transferase</keyword>
<feature type="region of interest" description="Disordered" evidence="5">
    <location>
        <begin position="2704"/>
        <end position="2726"/>
    </location>
</feature>
<evidence type="ECO:0000256" key="1">
    <source>
        <dbReference type="ARBA" id="ARBA00004245"/>
    </source>
</evidence>
<feature type="compositionally biased region" description="Polar residues" evidence="5">
    <location>
        <begin position="2989"/>
        <end position="3001"/>
    </location>
</feature>
<dbReference type="PROSITE" id="PS51460">
    <property type="entry name" value="GAR"/>
    <property type="match status" value="1"/>
</dbReference>
<dbReference type="SMART" id="SM00243">
    <property type="entry name" value="GAS2"/>
    <property type="match status" value="1"/>
</dbReference>
<feature type="compositionally biased region" description="Low complexity" evidence="5">
    <location>
        <begin position="3008"/>
        <end position="3024"/>
    </location>
</feature>
<keyword evidence="6" id="KW-0472">Membrane</keyword>
<feature type="coiled-coil region" evidence="4">
    <location>
        <begin position="1855"/>
        <end position="1936"/>
    </location>
</feature>
<keyword evidence="9" id="KW-1185">Reference proteome</keyword>
<feature type="domain" description="GAR" evidence="7">
    <location>
        <begin position="3052"/>
        <end position="3126"/>
    </location>
</feature>
<dbReference type="Gene3D" id="3.30.920.20">
    <property type="entry name" value="Gas2-like domain"/>
    <property type="match status" value="1"/>
</dbReference>
<sequence>MEETSNPEIRMEEETYPEILGEEHNTVNNERLEDKITVDQEYSKSSQTLQDNINILKDLIPLIGSDDPLEEYFKATQSLSSWMSTTFENFPSFPSKTTSQIDLASINSAEVSLSGIENKLSSKLFEYNQLNDLLTKTNSIVDASNEEANQNLVKMSSSIENSWNTFTNLVNLGKLKLQELNWVIELRAKVVDVDVEVKKVEAMLDGVEESIKKAQDDGGITSSPNNTGMISTGSSSDITVTGIVFSTSVLDEWYTKVVAVEEMVLGVDAKVKEINQFTLHDRFIAPDDLIEHIQNVITSNVSNLKNKINSTKQKLQHDRRIGRWFDDANEVDKYISDTKNKVKDLEIPDFVNKHEWSEDDLNLISIVNDRRETLISILNDSNQCKSKIDDLDRKAFDITTAVKDSMDREDQAAVELMTKQLKNLNDRLIKLSEFITLLLEQTTKDRFSIIINLLTSMQNMRNQMAQIRKTIIEHNDAGLVHGDVKDLETQITDFESNLLTDDSAISKALRNKHAKLLLTIQNIRIALAENKLKMAAYLSPSSPTSPNSASSEFDRLSVKIQDQLDAFHTQLVSPPTYMIDTANSENDEPQRVHGLTCTDDHVDELTERYGKIESDLTSFERSLWVEFWLKSEPAKKSRGNEVIDHINDLEAKFSSIKDLIEERNHDLQNIKEGREFARSAHEIRDKLDEVKGKMRKGDTTTDASIQELDALMVDTDKMLNNLESSYTHLISPEAQDQSYREAFNNHKEQYVRVQAWIEEVRVWFKEAERIRLWIDKRINTLESVPQIDVFQEGEAPATQEQVDEWQNDYDDLEREVEKFDAEDMTRLRAHVKSIMGSEVAPSDSMSPADTMTISITLQTLTILDQLLEMLKRRENELIVLALRVKWEREHNKALNVRDRITSEINEFILNRGRWKPPSSPREDGWFIDTPQPRQRDVTTEAQTHNNNIDDFENNIIPPTGEIFDELVDSSNIQVPEHLLVRQENLEEGDLQDLKDYFAFAQEILTQRKQVLDYAETAENTHTRGISLKNELIKEEENPHGGSVEKDYISRVNELNNRVETSWDSMAMKVIYPEHQSHDQTENDTVREGVDAYHRNLQALLQETNEALKNYQRALRFVKMAEEYKKEAARLEEWITKKNEFVKNRKLDVFQEPCRFSAKNIEDYVTGNNQIVMDVHDFDKDELKVLHTRVAELVAEIKAVGTKCVNTEELNNMMTNLDTKLGVLQDDIQLLRQREPDEVDAAQKRLVWEDSYKDSRKFIDTSLKDSKDFIASKASWNTKTPEDKSAHEVLDQEYSIFKEKVDTHLQMFENDHKSKYDAFIEASEKLTGKDRRNNIEKRQSNLENDANKLNEHVYYTRDLLDQRAVAVEYNSEATALDKIASELKANLIDAEKNVSKGPSEIDFETNIKDFNQNVKNIWEEYGSKIPYPTSPIMNEVKVTKNAVIKEAAQKRLSDLESMGEELDKLYETYKSSLALQERSNECLKDSSRIQDWIAERLKDLNDRKVDPLTQDCLWNESEVHKMIEEHEKFKQENTRVDIEDVSQVRRNLETLLEDIKKAHCKSVDQKLLRDALDNLNKNFSDLQNQSSLHQLDLNVLQERAKWEDLYGPNSTLLNDLTNQVNDFIADKARWSPETAEPESDLQQEFTDIKQKVSEFEEKPLALTKSAYNDMKSAIKSYLSQQPPSHIANRHNEFTQHFDDLIGRMDLAKQVLDQRDAIDAYLNQSNIVEKEGLSLKDLLKSTEENCETDPGFAEKIATFNESLNNLKKDFVAKILYPKDKQSEKDVNAPIKQVVDERMEELEKLSKEIDNQFKSYKKTMEFSGELDDALANAKKIEDELDHFIFEKASWQTQDPDIRKDVDSLVKNLLAELDEINNKVAKFEKKTLNTMNTKFDEYQNNMNADEKNVPEHVEKRHKELNELLDELKALDDYAREVINQRKDVTEYMNNSAMLEKEARKIQQILLTNEPSSPGGEGNTVSNAVDNFAERVEQLWNEDASKINYPKCEIQNDKDRVGRSGDCNSVIREAVNAQNESLKSLANSLNDLLLTHQNVLRRKKMIESYMNQAKDVETWIQPKSDILNSILNDDTLGELTEGRLRELIGEVDSVEAARQAYNSAFDFAKNLADKLIEEMTYEIQHGGEDVEDVKADLELVRSRAEEIDALWVELQDNVLKSKQRLEQALQVVEFKEKAKGILSKVDDLSNIITNSLVESVSDAEMKDWQIKLNSLEQAEFFDLIKLHDLVQENLKDNFGILSDKESKEAEAILGNVINAINSLKQLMGDKTEEIERYKSAQISGAYLNRSNDLQKWIDDFIAAFANAKPTYGIMKDDDSELNIKNFHELAAILENFQNQLPYRNEQFDNIREEYEDITSQEGIRELQDIMNSQAQLNTSWENLSESVNDFKNFTAKVDQWHEQHGVIYKVEANILDGLESRINALPSVDFSNLEAEGKELDEKIKQAALILENTKAASNHIPFTPDDNLDETNRQNFDLHHDKASKKLLELSDAFKTALTAAHNASQLAAFHADADRIIKECYEGTAVVKSRHEDLDRSGYYALEVEPLANVLRKAIDEYTESEDKLGIYDQKVKVDLKQEADKLINQNPEANKDRILNIFSKVTGALEKFSDAVALERRELELVRRVYAHAKSAHDIKNWMSSCKLAMLNIQVGVDIIDQEVDIVDLEEKVASFQTTVDQFKDMSHRVLIPEADSRDIDEPQPEESNPKIKESVQTRTNRVLEEWYGLNDLLAKLRSNLNASKEAQEVSRTIKDILMAIGQVKERALNVESFITGEGVPRLPTKDDVNDGVRELDEIQKEVDHILTPRIEELDDMINNLTENDKGYVQQRAGIAEALANLQSLIDNKRVQLREAEKLAKFGTKADEMNALMASLLEVVDAATTTTPDCPLQLLSVIDLQSRFTELDTKYNYYHPIIVQKLADAQRAAEPLKDDWRVVDRLGILIEQWNELNEVALAKRDELSRLLSGQKPLIKTRPGRSNSQSGTSPSRNLRHRGSAAISRAASRTPTRLSPSPTPGTPGSPRRPPIRLLPHSVNNYVPDTKDPLDVEVARIVNACPVKIKVSMVEGEPGKYMFGEVEPKLCYCRILRSRMVMVRVGGGWAELSKFLVEHANLEQKYIPKARSFVGSDEAEPGAIVGQSSGGPSFYEANIRFVPKGSELRIEGPEGGSPLALKRMSYSRKHQQKLWIWAMGLAILVYYLLNLNENGNNALDSCQMKNTQFLICT</sequence>
<keyword evidence="2" id="KW-0963">Cytoplasm</keyword>
<dbReference type="Proteomes" id="UP000439903">
    <property type="component" value="Unassembled WGS sequence"/>
</dbReference>
<evidence type="ECO:0000256" key="5">
    <source>
        <dbReference type="SAM" id="MobiDB-lite"/>
    </source>
</evidence>
<feature type="coiled-coil region" evidence="4">
    <location>
        <begin position="1789"/>
        <end position="1816"/>
    </location>
</feature>
<comment type="subcellular location">
    <subcellularLocation>
        <location evidence="1">Cytoplasm</location>
        <location evidence="1">Cytoskeleton</location>
    </subcellularLocation>
</comment>
<dbReference type="InterPro" id="IPR003108">
    <property type="entry name" value="GAR_dom"/>
</dbReference>
<feature type="transmembrane region" description="Helical" evidence="6">
    <location>
        <begin position="3197"/>
        <end position="3214"/>
    </location>
</feature>
<evidence type="ECO:0000259" key="7">
    <source>
        <dbReference type="PROSITE" id="PS51460"/>
    </source>
</evidence>
<organism evidence="8 9">
    <name type="scientific">Gigaspora margarita</name>
    <dbReference type="NCBI Taxonomy" id="4874"/>
    <lineage>
        <taxon>Eukaryota</taxon>
        <taxon>Fungi</taxon>
        <taxon>Fungi incertae sedis</taxon>
        <taxon>Mucoromycota</taxon>
        <taxon>Glomeromycotina</taxon>
        <taxon>Glomeromycetes</taxon>
        <taxon>Diversisporales</taxon>
        <taxon>Gigasporaceae</taxon>
        <taxon>Gigaspora</taxon>
    </lineage>
</organism>
<comment type="caution">
    <text evidence="8">The sequence shown here is derived from an EMBL/GenBank/DDBJ whole genome shotgun (WGS) entry which is preliminary data.</text>
</comment>
<keyword evidence="4" id="KW-0175">Coiled coil</keyword>
<keyword evidence="8" id="KW-0418">Kinase</keyword>
<evidence type="ECO:0000256" key="4">
    <source>
        <dbReference type="SAM" id="Coils"/>
    </source>
</evidence>
<feature type="coiled-coil region" evidence="4">
    <location>
        <begin position="1537"/>
        <end position="1584"/>
    </location>
</feature>
<dbReference type="InterPro" id="IPR036534">
    <property type="entry name" value="GAR_dom_sf"/>
</dbReference>
<feature type="compositionally biased region" description="Pro residues" evidence="5">
    <location>
        <begin position="3025"/>
        <end position="3036"/>
    </location>
</feature>
<keyword evidence="8" id="KW-0723">Serine/threonine-protein kinase</keyword>
<evidence type="ECO:0000256" key="6">
    <source>
        <dbReference type="SAM" id="Phobius"/>
    </source>
</evidence>
<dbReference type="EMBL" id="WTPW01001251">
    <property type="protein sequence ID" value="KAF0446446.1"/>
    <property type="molecule type" value="Genomic_DNA"/>
</dbReference>
<dbReference type="SUPFAM" id="SSF46966">
    <property type="entry name" value="Spectrin repeat"/>
    <property type="match status" value="4"/>
</dbReference>
<dbReference type="GO" id="GO:0005856">
    <property type="term" value="C:cytoskeleton"/>
    <property type="evidence" value="ECO:0007669"/>
    <property type="project" value="UniProtKB-SubCell"/>
</dbReference>
<protein>
    <submittedName>
        <fullName evidence="8">Serine/threonine protein kinase</fullName>
    </submittedName>
</protein>
<keyword evidence="3" id="KW-0206">Cytoskeleton</keyword>
<reference evidence="8 9" key="1">
    <citation type="journal article" date="2019" name="Environ. Microbiol.">
        <title>At the nexus of three kingdoms: the genome of the mycorrhizal fungus Gigaspora margarita provides insights into plant, endobacterial and fungal interactions.</title>
        <authorList>
            <person name="Venice F."/>
            <person name="Ghignone S."/>
            <person name="Salvioli di Fossalunga A."/>
            <person name="Amselem J."/>
            <person name="Novero M."/>
            <person name="Xianan X."/>
            <person name="Sedzielewska Toro K."/>
            <person name="Morin E."/>
            <person name="Lipzen A."/>
            <person name="Grigoriev I.V."/>
            <person name="Henrissat B."/>
            <person name="Martin F.M."/>
            <person name="Bonfante P."/>
        </authorList>
    </citation>
    <scope>NUCLEOTIDE SEQUENCE [LARGE SCALE GENOMIC DNA]</scope>
    <source>
        <strain evidence="8 9">BEG34</strain>
    </source>
</reference>
<gene>
    <name evidence="8" type="ORF">F8M41_002928</name>
</gene>
<evidence type="ECO:0000256" key="2">
    <source>
        <dbReference type="ARBA" id="ARBA00022490"/>
    </source>
</evidence>
<proteinExistence type="predicted"/>
<feature type="coiled-coil region" evidence="4">
    <location>
        <begin position="1331"/>
        <end position="1392"/>
    </location>
</feature>
<dbReference type="GO" id="GO:0004674">
    <property type="term" value="F:protein serine/threonine kinase activity"/>
    <property type="evidence" value="ECO:0007669"/>
    <property type="project" value="UniProtKB-KW"/>
</dbReference>
<dbReference type="GO" id="GO:0008017">
    <property type="term" value="F:microtubule binding"/>
    <property type="evidence" value="ECO:0007669"/>
    <property type="project" value="InterPro"/>
</dbReference>
<dbReference type="PANTHER" id="PTHR11915">
    <property type="entry name" value="SPECTRIN/FILAMIN RELATED CYTOSKELETAL PROTEIN"/>
    <property type="match status" value="1"/>
</dbReference>
<dbReference type="SUPFAM" id="SSF143575">
    <property type="entry name" value="GAS2 domain-like"/>
    <property type="match status" value="1"/>
</dbReference>
<evidence type="ECO:0000313" key="9">
    <source>
        <dbReference type="Proteomes" id="UP000439903"/>
    </source>
</evidence>
<name>A0A8H4A6M9_GIGMA</name>
<feature type="coiled-coil region" evidence="4">
    <location>
        <begin position="795"/>
        <end position="822"/>
    </location>
</feature>